<dbReference type="PROSITE" id="PS00356">
    <property type="entry name" value="HTH_LACI_1"/>
    <property type="match status" value="1"/>
</dbReference>
<dbReference type="PROSITE" id="PS50932">
    <property type="entry name" value="HTH_LACI_2"/>
    <property type="match status" value="1"/>
</dbReference>
<feature type="domain" description="HTH lacI-type" evidence="5">
    <location>
        <begin position="1"/>
        <end position="55"/>
    </location>
</feature>
<dbReference type="PANTHER" id="PTHR30146">
    <property type="entry name" value="LACI-RELATED TRANSCRIPTIONAL REPRESSOR"/>
    <property type="match status" value="1"/>
</dbReference>
<dbReference type="Pfam" id="PF00356">
    <property type="entry name" value="LacI"/>
    <property type="match status" value="1"/>
</dbReference>
<comment type="caution">
    <text evidence="6">The sequence shown here is derived from an EMBL/GenBank/DDBJ whole genome shotgun (WGS) entry which is preliminary data.</text>
</comment>
<keyword evidence="2" id="KW-0805">Transcription regulation</keyword>
<keyword evidence="4" id="KW-0804">Transcription</keyword>
<dbReference type="CDD" id="cd06289">
    <property type="entry name" value="PBP1_MalI-like"/>
    <property type="match status" value="1"/>
</dbReference>
<evidence type="ECO:0000313" key="6">
    <source>
        <dbReference type="EMBL" id="MFD1983048.1"/>
    </source>
</evidence>
<evidence type="ECO:0000256" key="1">
    <source>
        <dbReference type="ARBA" id="ARBA00022491"/>
    </source>
</evidence>
<organism evidence="6 7">
    <name type="scientific">Mesorhizobium newzealandense</name>
    <dbReference type="NCBI Taxonomy" id="1300302"/>
    <lineage>
        <taxon>Bacteria</taxon>
        <taxon>Pseudomonadati</taxon>
        <taxon>Pseudomonadota</taxon>
        <taxon>Alphaproteobacteria</taxon>
        <taxon>Hyphomicrobiales</taxon>
        <taxon>Phyllobacteriaceae</taxon>
        <taxon>Mesorhizobium</taxon>
    </lineage>
</organism>
<evidence type="ECO:0000256" key="3">
    <source>
        <dbReference type="ARBA" id="ARBA00023125"/>
    </source>
</evidence>
<dbReference type="InterPro" id="IPR010982">
    <property type="entry name" value="Lambda_DNA-bd_dom_sf"/>
</dbReference>
<evidence type="ECO:0000256" key="2">
    <source>
        <dbReference type="ARBA" id="ARBA00023015"/>
    </source>
</evidence>
<evidence type="ECO:0000313" key="7">
    <source>
        <dbReference type="Proteomes" id="UP001597405"/>
    </source>
</evidence>
<protein>
    <submittedName>
        <fullName evidence="6">LacI family DNA-binding transcriptional regulator</fullName>
    </submittedName>
</protein>
<dbReference type="SUPFAM" id="SSF47413">
    <property type="entry name" value="lambda repressor-like DNA-binding domains"/>
    <property type="match status" value="1"/>
</dbReference>
<dbReference type="EMBL" id="JBHUGZ010000007">
    <property type="protein sequence ID" value="MFD1983048.1"/>
    <property type="molecule type" value="Genomic_DNA"/>
</dbReference>
<dbReference type="SUPFAM" id="SSF53822">
    <property type="entry name" value="Periplasmic binding protein-like I"/>
    <property type="match status" value="1"/>
</dbReference>
<dbReference type="SMART" id="SM00354">
    <property type="entry name" value="HTH_LACI"/>
    <property type="match status" value="1"/>
</dbReference>
<dbReference type="RefSeq" id="WP_379096825.1">
    <property type="nucleotide sequence ID" value="NZ_JBHUGZ010000007.1"/>
</dbReference>
<dbReference type="GO" id="GO:0003677">
    <property type="term" value="F:DNA binding"/>
    <property type="evidence" value="ECO:0007669"/>
    <property type="project" value="UniProtKB-KW"/>
</dbReference>
<reference evidence="7" key="1">
    <citation type="journal article" date="2019" name="Int. J. Syst. Evol. Microbiol.">
        <title>The Global Catalogue of Microorganisms (GCM) 10K type strain sequencing project: providing services to taxonomists for standard genome sequencing and annotation.</title>
        <authorList>
            <consortium name="The Broad Institute Genomics Platform"/>
            <consortium name="The Broad Institute Genome Sequencing Center for Infectious Disease"/>
            <person name="Wu L."/>
            <person name="Ma J."/>
        </authorList>
    </citation>
    <scope>NUCLEOTIDE SEQUENCE [LARGE SCALE GENOMIC DNA]</scope>
    <source>
        <strain evidence="7">CGMCC 1.16225</strain>
    </source>
</reference>
<keyword evidence="3 6" id="KW-0238">DNA-binding</keyword>
<keyword evidence="7" id="KW-1185">Reference proteome</keyword>
<accession>A0ABW4U6W4</accession>
<keyword evidence="1" id="KW-0678">Repressor</keyword>
<dbReference type="Gene3D" id="1.10.260.40">
    <property type="entry name" value="lambda repressor-like DNA-binding domains"/>
    <property type="match status" value="1"/>
</dbReference>
<dbReference type="InterPro" id="IPR001761">
    <property type="entry name" value="Peripla_BP/Lac1_sug-bd_dom"/>
</dbReference>
<dbReference type="InterPro" id="IPR000843">
    <property type="entry name" value="HTH_LacI"/>
</dbReference>
<dbReference type="PANTHER" id="PTHR30146:SF148">
    <property type="entry name" value="HTH-TYPE TRANSCRIPTIONAL REPRESSOR PURR-RELATED"/>
    <property type="match status" value="1"/>
</dbReference>
<name>A0ABW4U6W4_9HYPH</name>
<evidence type="ECO:0000259" key="5">
    <source>
        <dbReference type="PROSITE" id="PS50932"/>
    </source>
</evidence>
<dbReference type="Proteomes" id="UP001597405">
    <property type="component" value="Unassembled WGS sequence"/>
</dbReference>
<dbReference type="Pfam" id="PF00532">
    <property type="entry name" value="Peripla_BP_1"/>
    <property type="match status" value="1"/>
</dbReference>
<proteinExistence type="predicted"/>
<sequence length="326" mass="35402">MTLSDIAKFADVSRSTVSLVLRESPLVAEMTRVRVLEAIAELGYVYNRGAASMRSGRSQTVGLVVAEITNPFYAELTAGIERVLEEAGLLTFLANTNDSTERQSRFIQRMREQGADGIILSPAEGTDRKVIEELQRSRVPVVQILRQVAGTVTDYVGADYRLGTELATEHLIERGHTRIAFIGADRQTSASAERLTGFTSALRRHGLNPAHVMPCPSLRVEAAERVMALLAGPNRPTALLCHNDVIAHGALSALYRLDLEPGRDVAVIGFDNVAESAISRPPLTTIAVGTSHIGEVAAHRLLQRIAHPTATPERIILPPRLVIRAT</sequence>
<dbReference type="CDD" id="cd01392">
    <property type="entry name" value="HTH_LacI"/>
    <property type="match status" value="1"/>
</dbReference>
<dbReference type="Gene3D" id="3.40.50.2300">
    <property type="match status" value="2"/>
</dbReference>
<gene>
    <name evidence="6" type="ORF">ACFSOZ_10225</name>
</gene>
<dbReference type="InterPro" id="IPR028082">
    <property type="entry name" value="Peripla_BP_I"/>
</dbReference>
<evidence type="ECO:0000256" key="4">
    <source>
        <dbReference type="ARBA" id="ARBA00023163"/>
    </source>
</evidence>